<evidence type="ECO:0000256" key="2">
    <source>
        <dbReference type="ARBA" id="ARBA00010488"/>
    </source>
</evidence>
<feature type="compositionally biased region" description="Basic residues" evidence="7">
    <location>
        <begin position="952"/>
        <end position="964"/>
    </location>
</feature>
<dbReference type="Gene3D" id="3.90.550.10">
    <property type="entry name" value="Spore Coat Polysaccharide Biosynthesis Protein SpsA, Chain A"/>
    <property type="match status" value="1"/>
</dbReference>
<evidence type="ECO:0000313" key="9">
    <source>
        <dbReference type="EMBL" id="MFC6882498.1"/>
    </source>
</evidence>
<comment type="caution">
    <text evidence="9">The sequence shown here is derived from an EMBL/GenBank/DDBJ whole genome shotgun (WGS) entry which is preliminary data.</text>
</comment>
<dbReference type="InterPro" id="IPR043148">
    <property type="entry name" value="TagF_C"/>
</dbReference>
<gene>
    <name evidence="9" type="ORF">ACFQKB_22270</name>
</gene>
<keyword evidence="6" id="KW-0472">Membrane</keyword>
<feature type="region of interest" description="Disordered" evidence="7">
    <location>
        <begin position="948"/>
        <end position="980"/>
    </location>
</feature>
<protein>
    <submittedName>
        <fullName evidence="9">CDP-glycerol glycerophosphotransferase family protein</fullName>
    </submittedName>
</protein>
<name>A0ABW2CL31_9ACTN</name>
<sequence>MRARPDVSVVVIAYNDERRLPRAVGSALGQSLGGVEVVVVDDASTDGTGDVAERLAAEHPGRVRAERLPVNSGGCGRPRNVGVERSSGRYVMFLDSDDLLDRHACLNLLSAAEETGADLVSGLCARVHLDRGSGRVRPWYPWLYERRAVYGSLRDNPDMLYDTLSTNKAYRRGFLEGRGLRFVERLHYEDLLFTAEAYLAADRTAVIPHRVYNWLVERREGAQSISNRRAELANFADRLEIHRRIDGLFAERGAGELKLAKDAKFVNHDLLLYLRELRNRDPEYRDGFLDLAAGYLAELDPRVYEAANPMPAIAAYLVREGDREGALAAAEYGRGRRPEIRAALAERGGRIYWGGARPLEPVGRRVLDVTGFGFHRRPLAELRPANTVTELEARGRRARVAGRVLNPLGRVAEGAELRGTVEFYDRRRPSRSGAVRADVAHEGDRLAWSADLDPARRIRPLGFADPVWDLRVRISADGQEMVTRPSEGPESPGLDGVVLPVRPRLTRLAGDGLRSYVTEAGHVAFRLEGRRPLSRLAQAAVHRAARSRAGRSAWRRVRRARHTARRALTSRGTKVMLFNRVLTRLPVRTGSVVFESHLGTRYADNPKYIHRELRRSGRPVRAIWSYAASPKGFPKDAELVRRGSWAYYLALARAEFWIDNQGFPDGLRKRRATTYLQTWHGSAFKPMGYDQQHLKEGAEGERARLRRMVDRYDCFLVRSDHDVGTLARGLGVRSELLAAGYPRNDPLVNGVDGDPELAAEVDELRRTLRLGDDGRRAVLYAPTFRRGPDGRPVRETQVPIDPERFARELGRDLVLLVRPHYLCGADLPPSARCAIRDVGAVPDVTPLLLIADALITDHSSIMFDYALLDRPMLFHLPDEEAFGTGYFDLTAHAPGPITRTEGELVTALSRLEADAPAHAARRRAFVARFGEHDRGTAARTIVDRYFPERPARGHGRAAGGRRRARDGGTESRRTGRARTP</sequence>
<evidence type="ECO:0000256" key="3">
    <source>
        <dbReference type="ARBA" id="ARBA00022475"/>
    </source>
</evidence>
<dbReference type="InterPro" id="IPR029044">
    <property type="entry name" value="Nucleotide-diphossugar_trans"/>
</dbReference>
<dbReference type="PANTHER" id="PTHR37316:SF3">
    <property type="entry name" value="TEICHOIC ACID GLYCEROL-PHOSPHATE TRANSFERASE"/>
    <property type="match status" value="1"/>
</dbReference>
<dbReference type="Proteomes" id="UP001596380">
    <property type="component" value="Unassembled WGS sequence"/>
</dbReference>
<keyword evidence="3" id="KW-1003">Cell membrane</keyword>
<dbReference type="Gene3D" id="3.40.50.11820">
    <property type="match status" value="1"/>
</dbReference>
<proteinExistence type="inferred from homology"/>
<feature type="domain" description="Glycosyltransferase 2-like" evidence="8">
    <location>
        <begin position="8"/>
        <end position="175"/>
    </location>
</feature>
<dbReference type="Pfam" id="PF04464">
    <property type="entry name" value="Glyphos_transf"/>
    <property type="match status" value="1"/>
</dbReference>
<evidence type="ECO:0000256" key="5">
    <source>
        <dbReference type="ARBA" id="ARBA00022944"/>
    </source>
</evidence>
<dbReference type="InterPro" id="IPR051612">
    <property type="entry name" value="Teichoic_Acid_Biosynth"/>
</dbReference>
<organism evidence="9 10">
    <name type="scientific">Actinomadura yumaensis</name>
    <dbReference type="NCBI Taxonomy" id="111807"/>
    <lineage>
        <taxon>Bacteria</taxon>
        <taxon>Bacillati</taxon>
        <taxon>Actinomycetota</taxon>
        <taxon>Actinomycetes</taxon>
        <taxon>Streptosporangiales</taxon>
        <taxon>Thermomonosporaceae</taxon>
        <taxon>Actinomadura</taxon>
    </lineage>
</organism>
<keyword evidence="5" id="KW-0777">Teichoic acid biosynthesis</keyword>
<dbReference type="PANTHER" id="PTHR37316">
    <property type="entry name" value="TEICHOIC ACID GLYCEROL-PHOSPHATE PRIMASE"/>
    <property type="match status" value="1"/>
</dbReference>
<comment type="similarity">
    <text evidence="2">Belongs to the CDP-glycerol glycerophosphotransferase family.</text>
</comment>
<dbReference type="InterPro" id="IPR043149">
    <property type="entry name" value="TagF_N"/>
</dbReference>
<keyword evidence="10" id="KW-1185">Reference proteome</keyword>
<evidence type="ECO:0000259" key="8">
    <source>
        <dbReference type="Pfam" id="PF00535"/>
    </source>
</evidence>
<dbReference type="EMBL" id="JBHSXS010000013">
    <property type="protein sequence ID" value="MFC6882498.1"/>
    <property type="molecule type" value="Genomic_DNA"/>
</dbReference>
<dbReference type="SUPFAM" id="SSF53448">
    <property type="entry name" value="Nucleotide-diphospho-sugar transferases"/>
    <property type="match status" value="1"/>
</dbReference>
<accession>A0ABW2CL31</accession>
<evidence type="ECO:0000313" key="10">
    <source>
        <dbReference type="Proteomes" id="UP001596380"/>
    </source>
</evidence>
<evidence type="ECO:0000256" key="4">
    <source>
        <dbReference type="ARBA" id="ARBA00022679"/>
    </source>
</evidence>
<evidence type="ECO:0000256" key="7">
    <source>
        <dbReference type="SAM" id="MobiDB-lite"/>
    </source>
</evidence>
<evidence type="ECO:0000256" key="1">
    <source>
        <dbReference type="ARBA" id="ARBA00004202"/>
    </source>
</evidence>
<dbReference type="Gene3D" id="3.40.50.12580">
    <property type="match status" value="1"/>
</dbReference>
<keyword evidence="4" id="KW-0808">Transferase</keyword>
<evidence type="ECO:0000256" key="6">
    <source>
        <dbReference type="ARBA" id="ARBA00023136"/>
    </source>
</evidence>
<dbReference type="CDD" id="cd00761">
    <property type="entry name" value="Glyco_tranf_GTA_type"/>
    <property type="match status" value="1"/>
</dbReference>
<dbReference type="SUPFAM" id="SSF53756">
    <property type="entry name" value="UDP-Glycosyltransferase/glycogen phosphorylase"/>
    <property type="match status" value="1"/>
</dbReference>
<dbReference type="InterPro" id="IPR007554">
    <property type="entry name" value="Glycerophosphate_synth"/>
</dbReference>
<dbReference type="InterPro" id="IPR001173">
    <property type="entry name" value="Glyco_trans_2-like"/>
</dbReference>
<reference evidence="10" key="1">
    <citation type="journal article" date="2019" name="Int. J. Syst. Evol. Microbiol.">
        <title>The Global Catalogue of Microorganisms (GCM) 10K type strain sequencing project: providing services to taxonomists for standard genome sequencing and annotation.</title>
        <authorList>
            <consortium name="The Broad Institute Genomics Platform"/>
            <consortium name="The Broad Institute Genome Sequencing Center for Infectious Disease"/>
            <person name="Wu L."/>
            <person name="Ma J."/>
        </authorList>
    </citation>
    <scope>NUCLEOTIDE SEQUENCE [LARGE SCALE GENOMIC DNA]</scope>
    <source>
        <strain evidence="10">JCM 3369</strain>
    </source>
</reference>
<dbReference type="Pfam" id="PF00535">
    <property type="entry name" value="Glycos_transf_2"/>
    <property type="match status" value="1"/>
</dbReference>
<comment type="subcellular location">
    <subcellularLocation>
        <location evidence="1">Cell membrane</location>
        <topology evidence="1">Peripheral membrane protein</topology>
    </subcellularLocation>
</comment>